<comment type="catalytic activity">
    <reaction evidence="1">
        <text>a 1,2-diacyl-sn-glycero-3-phospho-(1'-sn-glycero-3'-phosphate) + H2O = a 1,2-diacyl-sn-glycero-3-phospho-(1'-sn-glycerol) + phosphate</text>
        <dbReference type="Rhea" id="RHEA:33751"/>
        <dbReference type="ChEBI" id="CHEBI:15377"/>
        <dbReference type="ChEBI" id="CHEBI:43474"/>
        <dbReference type="ChEBI" id="CHEBI:60110"/>
        <dbReference type="ChEBI" id="CHEBI:64716"/>
        <dbReference type="EC" id="3.1.3.27"/>
    </reaction>
</comment>
<dbReference type="EMBL" id="FNWO01000007">
    <property type="protein sequence ID" value="SEH37749.1"/>
    <property type="molecule type" value="Genomic_DNA"/>
</dbReference>
<keyword evidence="1" id="KW-1003">Cell membrane</keyword>
<dbReference type="AlphaFoldDB" id="A0A1H6HPF2"/>
<dbReference type="PIRSF" id="PIRSF006162">
    <property type="entry name" value="PgpA"/>
    <property type="match status" value="1"/>
</dbReference>
<keyword evidence="5" id="KW-1185">Reference proteome</keyword>
<comment type="pathway">
    <text evidence="1">Phospholipid metabolism; phosphatidylglycerol biosynthesis; phosphatidylglycerol from CDP-diacylglycerol: step 2/2.</text>
</comment>
<dbReference type="GO" id="GO:0008962">
    <property type="term" value="F:phosphatidylglycerophosphatase activity"/>
    <property type="evidence" value="ECO:0007669"/>
    <property type="project" value="UniProtKB-EC"/>
</dbReference>
<dbReference type="EC" id="3.1.3.27" evidence="1"/>
<proteinExistence type="predicted"/>
<comment type="function">
    <text evidence="1">Lipid phosphatase which dephosphorylates phosphatidylglycerophosphate (PGP) to phosphatidylglycerol (PG).</text>
</comment>
<sequence>MSQGSSTLAYRRDGITAFHPVTLIATCFGVGLLPKAPGTWGSLVALPLGWALATAGGGRLVLVAAIICFVVGWWAAREYIGRTGVEDPSEVVIDEVAGQWLVLAAAPLDPVAYGVAFILFRLFDIWKPGPIGQADRSFGGGMGVMLDDMLAGLFAMAGLVLFLHLRPLLG</sequence>
<dbReference type="UniPathway" id="UPA00084">
    <property type="reaction ID" value="UER00504"/>
</dbReference>
<dbReference type="InterPro" id="IPR036681">
    <property type="entry name" value="PgpA-like_sf"/>
</dbReference>
<dbReference type="Proteomes" id="UP000182983">
    <property type="component" value="Unassembled WGS sequence"/>
</dbReference>
<evidence type="ECO:0000259" key="3">
    <source>
        <dbReference type="Pfam" id="PF04608"/>
    </source>
</evidence>
<dbReference type="SUPFAM" id="SSF101307">
    <property type="entry name" value="YutG-like"/>
    <property type="match status" value="1"/>
</dbReference>
<dbReference type="GO" id="GO:0046872">
    <property type="term" value="F:metal ion binding"/>
    <property type="evidence" value="ECO:0007669"/>
    <property type="project" value="UniProtKB-KW"/>
</dbReference>
<protein>
    <recommendedName>
        <fullName evidence="1">Phosphatidylglycerophosphatase A</fullName>
        <ecNumber evidence="1">3.1.3.27</ecNumber>
    </recommendedName>
    <alternativeName>
        <fullName evidence="1">Phosphatidylglycerolphosphate phosphatase A</fullName>
    </alternativeName>
</protein>
<organism evidence="4 5">
    <name type="scientific">Magnetospirillum fulvum</name>
    <name type="common">Rhodospirillum fulvum</name>
    <dbReference type="NCBI Taxonomy" id="1082"/>
    <lineage>
        <taxon>Bacteria</taxon>
        <taxon>Pseudomonadati</taxon>
        <taxon>Pseudomonadota</taxon>
        <taxon>Alphaproteobacteria</taxon>
        <taxon>Rhodospirillales</taxon>
        <taxon>Rhodospirillaceae</taxon>
        <taxon>Magnetospirillum</taxon>
    </lineage>
</organism>
<dbReference type="GO" id="GO:0006655">
    <property type="term" value="P:phosphatidylglycerol biosynthetic process"/>
    <property type="evidence" value="ECO:0007669"/>
    <property type="project" value="UniProtKB-UniPathway"/>
</dbReference>
<accession>A0A1H6HPF2</accession>
<keyword evidence="1 2" id="KW-0812">Transmembrane</keyword>
<dbReference type="CDD" id="cd06971">
    <property type="entry name" value="PgpA"/>
    <property type="match status" value="1"/>
</dbReference>
<feature type="transmembrane region" description="Helical" evidence="2">
    <location>
        <begin position="96"/>
        <end position="123"/>
    </location>
</feature>
<keyword evidence="2" id="KW-1133">Transmembrane helix</keyword>
<dbReference type="PANTHER" id="PTHR36305">
    <property type="entry name" value="PHOSPHATIDYLGLYCEROPHOSPHATASE A"/>
    <property type="match status" value="1"/>
</dbReference>
<keyword evidence="1" id="KW-0997">Cell inner membrane</keyword>
<dbReference type="RefSeq" id="WP_244511123.1">
    <property type="nucleotide sequence ID" value="NZ_FNWO01000007.1"/>
</dbReference>
<dbReference type="PANTHER" id="PTHR36305:SF1">
    <property type="entry name" value="PHOSPHATIDYLGLYCEROPHOSPHATASE A"/>
    <property type="match status" value="1"/>
</dbReference>
<dbReference type="InterPro" id="IPR007686">
    <property type="entry name" value="YutG/PgpA"/>
</dbReference>
<feature type="transmembrane region" description="Helical" evidence="2">
    <location>
        <begin position="15"/>
        <end position="33"/>
    </location>
</feature>
<gene>
    <name evidence="4" type="ORF">SAMN04244559_02004</name>
</gene>
<keyword evidence="1" id="KW-0479">Metal-binding</keyword>
<comment type="subcellular location">
    <subcellularLocation>
        <location evidence="1">Cell inner membrane</location>
        <topology evidence="1">Multi-pass membrane protein</topology>
    </subcellularLocation>
</comment>
<dbReference type="GO" id="GO:0009395">
    <property type="term" value="P:phospholipid catabolic process"/>
    <property type="evidence" value="ECO:0007669"/>
    <property type="project" value="UniProtKB-KW"/>
</dbReference>
<keyword evidence="1" id="KW-0460">Magnesium</keyword>
<evidence type="ECO:0000313" key="5">
    <source>
        <dbReference type="Proteomes" id="UP000182983"/>
    </source>
</evidence>
<evidence type="ECO:0000256" key="1">
    <source>
        <dbReference type="PIRNR" id="PIRNR006162"/>
    </source>
</evidence>
<dbReference type="GO" id="GO:0005886">
    <property type="term" value="C:plasma membrane"/>
    <property type="evidence" value="ECO:0007669"/>
    <property type="project" value="UniProtKB-SubCell"/>
</dbReference>
<comment type="cofactor">
    <cofactor evidence="1">
        <name>Mg(2+)</name>
        <dbReference type="ChEBI" id="CHEBI:18420"/>
    </cofactor>
</comment>
<feature type="domain" description="YutG/PgpA" evidence="3">
    <location>
        <begin position="23"/>
        <end position="161"/>
    </location>
</feature>
<keyword evidence="1 2" id="KW-0472">Membrane</keyword>
<evidence type="ECO:0000256" key="2">
    <source>
        <dbReference type="SAM" id="Phobius"/>
    </source>
</evidence>
<dbReference type="Pfam" id="PF04608">
    <property type="entry name" value="PgpA"/>
    <property type="match status" value="1"/>
</dbReference>
<keyword evidence="1" id="KW-0442">Lipid degradation</keyword>
<evidence type="ECO:0000313" key="4">
    <source>
        <dbReference type="EMBL" id="SEH37749.1"/>
    </source>
</evidence>
<keyword evidence="1" id="KW-0595">Phospholipid degradation</keyword>
<keyword evidence="1" id="KW-0443">Lipid metabolism</keyword>
<name>A0A1H6HPF2_MAGFU</name>
<keyword evidence="1" id="KW-1208">Phospholipid metabolism</keyword>
<reference evidence="5" key="1">
    <citation type="submission" date="2016-10" db="EMBL/GenBank/DDBJ databases">
        <authorList>
            <person name="Varghese N."/>
            <person name="Submissions S."/>
        </authorList>
    </citation>
    <scope>NUCLEOTIDE SEQUENCE [LARGE SCALE GENOMIC DNA]</scope>
    <source>
        <strain evidence="5">DSM 13234</strain>
    </source>
</reference>
<feature type="transmembrane region" description="Helical" evidence="2">
    <location>
        <begin position="45"/>
        <end position="76"/>
    </location>
</feature>
<dbReference type="InterPro" id="IPR026037">
    <property type="entry name" value="PgpA"/>
</dbReference>
<keyword evidence="1" id="KW-0378">Hydrolase</keyword>
<feature type="transmembrane region" description="Helical" evidence="2">
    <location>
        <begin position="144"/>
        <end position="165"/>
    </location>
</feature>